<reference evidence="3" key="1">
    <citation type="submission" date="2016-11" db="UniProtKB">
        <authorList>
            <consortium name="WormBaseParasite"/>
        </authorList>
    </citation>
    <scope>IDENTIFICATION</scope>
</reference>
<keyword evidence="1" id="KW-0472">Membrane</keyword>
<feature type="transmembrane region" description="Helical" evidence="1">
    <location>
        <begin position="59"/>
        <end position="80"/>
    </location>
</feature>
<keyword evidence="1" id="KW-0812">Transmembrane</keyword>
<dbReference type="Proteomes" id="UP000095281">
    <property type="component" value="Unplaced"/>
</dbReference>
<dbReference type="AlphaFoldDB" id="A0A1I8B8L4"/>
<name>A0A1I8B8L4_MELHA</name>
<sequence>HLQFVWIAPEQSRFGTEQVITPIHGRLDVGQLGKQARLELTGTPPFRSNFVSILDFQTVFFLIFIVIVWVVFCGLLLRIITH</sequence>
<keyword evidence="2" id="KW-1185">Reference proteome</keyword>
<accession>A0A1I8B8L4</accession>
<keyword evidence="1" id="KW-1133">Transmembrane helix</keyword>
<protein>
    <submittedName>
        <fullName evidence="3">Neur_chan_LBD domain-containing protein</fullName>
    </submittedName>
</protein>
<organism evidence="2 3">
    <name type="scientific">Meloidogyne hapla</name>
    <name type="common">Root-knot nematode worm</name>
    <dbReference type="NCBI Taxonomy" id="6305"/>
    <lineage>
        <taxon>Eukaryota</taxon>
        <taxon>Metazoa</taxon>
        <taxon>Ecdysozoa</taxon>
        <taxon>Nematoda</taxon>
        <taxon>Chromadorea</taxon>
        <taxon>Rhabditida</taxon>
        <taxon>Tylenchina</taxon>
        <taxon>Tylenchomorpha</taxon>
        <taxon>Tylenchoidea</taxon>
        <taxon>Meloidogynidae</taxon>
        <taxon>Meloidogyninae</taxon>
        <taxon>Meloidogyne</taxon>
    </lineage>
</organism>
<proteinExistence type="predicted"/>
<evidence type="ECO:0000313" key="3">
    <source>
        <dbReference type="WBParaSite" id="MhA1_Contig156.frz3.gene1"/>
    </source>
</evidence>
<evidence type="ECO:0000313" key="2">
    <source>
        <dbReference type="Proteomes" id="UP000095281"/>
    </source>
</evidence>
<evidence type="ECO:0000256" key="1">
    <source>
        <dbReference type="SAM" id="Phobius"/>
    </source>
</evidence>
<dbReference type="WBParaSite" id="MhA1_Contig156.frz3.gene1">
    <property type="protein sequence ID" value="MhA1_Contig156.frz3.gene1"/>
    <property type="gene ID" value="MhA1_Contig156.frz3.gene1"/>
</dbReference>